<keyword evidence="4" id="KW-1185">Reference proteome</keyword>
<evidence type="ECO:0000313" key="4">
    <source>
        <dbReference type="Proteomes" id="UP001177140"/>
    </source>
</evidence>
<evidence type="ECO:0000256" key="1">
    <source>
        <dbReference type="SAM" id="Coils"/>
    </source>
</evidence>
<evidence type="ECO:0000313" key="3">
    <source>
        <dbReference type="EMBL" id="MCL7028725.1"/>
    </source>
</evidence>
<accession>A0AA41S578</accession>
<feature type="region of interest" description="Disordered" evidence="2">
    <location>
        <begin position="228"/>
        <end position="252"/>
    </location>
</feature>
<protein>
    <submittedName>
        <fullName evidence="3">Uncharacterized protein</fullName>
    </submittedName>
</protein>
<dbReference type="Proteomes" id="UP001177140">
    <property type="component" value="Unassembled WGS sequence"/>
</dbReference>
<dbReference type="PANTHER" id="PTHR36386:SF1">
    <property type="entry name" value="OS06G0683900 PROTEIN"/>
    <property type="match status" value="1"/>
</dbReference>
<evidence type="ECO:0000256" key="2">
    <source>
        <dbReference type="SAM" id="MobiDB-lite"/>
    </source>
</evidence>
<feature type="compositionally biased region" description="Low complexity" evidence="2">
    <location>
        <begin position="276"/>
        <end position="288"/>
    </location>
</feature>
<dbReference type="EMBL" id="JAJJMA010082767">
    <property type="protein sequence ID" value="MCL7028725.1"/>
    <property type="molecule type" value="Genomic_DNA"/>
</dbReference>
<sequence length="481" mass="53077">FPQDLSIFYSPHLLSRNPTETKTSNNQISLSRSNLDNMLQYPENINLPDLQIWNNAAFDNESSSTDNTKDVSSCSLQKPILGNGSKSSMKLDSIKENITPSFCKSPAVCSKSSPLPIKPLHPNGAVENSSQQKKPLKLLFKQGLLPQQPISKTANELVIDEGKLDAEIEEIEAEISRLASKLESLRVEKAAMKQKPKNSAAVQKDLQKTPSLRPIPKSIRQRGFSLGPSEIMGMRSQNTGKSEKTPIQSTLNRRKSCFFKLPEITEEKSVKGKGGKSSSLSPKSRMSKIQSSRQSLTTIGSKKSERMGNGNVSSIQPKKLFQEEVKSVTAKKPVKPGRVIASRYSQTPTQSSVLRKSLPGMDKDISKGPDNRRATMATNMFDVGFARSQKTANRTKTPFTNRNEALCAKNLEDFAPLSTLKIDDLLPRIRTLRCSDDTPRDSGPAKKVIDLVGRKTYFGAEEINVESSICQALSFDAEDDE</sequence>
<feature type="coiled-coil region" evidence="1">
    <location>
        <begin position="154"/>
        <end position="195"/>
    </location>
</feature>
<feature type="compositionally biased region" description="Polar residues" evidence="2">
    <location>
        <begin position="235"/>
        <end position="251"/>
    </location>
</feature>
<feature type="compositionally biased region" description="Polar residues" evidence="2">
    <location>
        <begin position="289"/>
        <end position="301"/>
    </location>
</feature>
<keyword evidence="1" id="KW-0175">Coiled coil</keyword>
<gene>
    <name evidence="3" type="ORF">MKW94_010980</name>
</gene>
<proteinExistence type="predicted"/>
<comment type="caution">
    <text evidence="3">The sequence shown here is derived from an EMBL/GenBank/DDBJ whole genome shotgun (WGS) entry which is preliminary data.</text>
</comment>
<dbReference type="AlphaFoldDB" id="A0AA41S578"/>
<organism evidence="3 4">
    <name type="scientific">Papaver nudicaule</name>
    <name type="common">Iceland poppy</name>
    <dbReference type="NCBI Taxonomy" id="74823"/>
    <lineage>
        <taxon>Eukaryota</taxon>
        <taxon>Viridiplantae</taxon>
        <taxon>Streptophyta</taxon>
        <taxon>Embryophyta</taxon>
        <taxon>Tracheophyta</taxon>
        <taxon>Spermatophyta</taxon>
        <taxon>Magnoliopsida</taxon>
        <taxon>Ranunculales</taxon>
        <taxon>Papaveraceae</taxon>
        <taxon>Papaveroideae</taxon>
        <taxon>Papaver</taxon>
    </lineage>
</organism>
<dbReference type="PANTHER" id="PTHR36386">
    <property type="entry name" value="OS06G0683900 PROTEIN"/>
    <property type="match status" value="1"/>
</dbReference>
<feature type="region of interest" description="Disordered" evidence="2">
    <location>
        <begin position="268"/>
        <end position="313"/>
    </location>
</feature>
<reference evidence="3" key="1">
    <citation type="submission" date="2022-03" db="EMBL/GenBank/DDBJ databases">
        <title>A functionally conserved STORR gene fusion in Papaver species that diverged 16.8 million years ago.</title>
        <authorList>
            <person name="Catania T."/>
        </authorList>
    </citation>
    <scope>NUCLEOTIDE SEQUENCE</scope>
    <source>
        <strain evidence="3">S-191538</strain>
    </source>
</reference>
<name>A0AA41S578_PAPNU</name>
<feature type="non-terminal residue" evidence="3">
    <location>
        <position position="1"/>
    </location>
</feature>